<dbReference type="Pfam" id="PF02779">
    <property type="entry name" value="Transket_pyr"/>
    <property type="match status" value="1"/>
</dbReference>
<dbReference type="SUPFAM" id="SSF52922">
    <property type="entry name" value="TK C-terminal domain-like"/>
    <property type="match status" value="1"/>
</dbReference>
<dbReference type="Gene3D" id="3.40.50.970">
    <property type="match status" value="1"/>
</dbReference>
<dbReference type="InterPro" id="IPR005475">
    <property type="entry name" value="Transketolase-like_Pyr-bd"/>
</dbReference>
<dbReference type="GO" id="GO:0016491">
    <property type="term" value="F:oxidoreductase activity"/>
    <property type="evidence" value="ECO:0007669"/>
    <property type="project" value="UniProtKB-KW"/>
</dbReference>
<gene>
    <name evidence="5" type="ORF">NUH88_13415</name>
</gene>
<dbReference type="RefSeq" id="WP_257766919.1">
    <property type="nucleotide sequence ID" value="NZ_CP102480.1"/>
</dbReference>
<proteinExistence type="predicted"/>
<keyword evidence="6" id="KW-1185">Reference proteome</keyword>
<dbReference type="PANTHER" id="PTHR43257">
    <property type="entry name" value="PYRUVATE DEHYDROGENASE E1 COMPONENT BETA SUBUNIT"/>
    <property type="match status" value="1"/>
</dbReference>
<dbReference type="PANTHER" id="PTHR43257:SF2">
    <property type="entry name" value="PYRUVATE DEHYDROGENASE E1 COMPONENT SUBUNIT BETA"/>
    <property type="match status" value="1"/>
</dbReference>
<dbReference type="CDD" id="cd07036">
    <property type="entry name" value="TPP_PYR_E1-PDHc-beta_like"/>
    <property type="match status" value="1"/>
</dbReference>
<dbReference type="SUPFAM" id="SSF52518">
    <property type="entry name" value="Thiamin diphosphate-binding fold (THDP-binding)"/>
    <property type="match status" value="1"/>
</dbReference>
<dbReference type="InterPro" id="IPR029061">
    <property type="entry name" value="THDP-binding"/>
</dbReference>
<dbReference type="SMART" id="SM00861">
    <property type="entry name" value="Transket_pyr"/>
    <property type="match status" value="1"/>
</dbReference>
<evidence type="ECO:0000256" key="2">
    <source>
        <dbReference type="ARBA" id="ARBA00023002"/>
    </source>
</evidence>
<organism evidence="5 6">
    <name type="scientific">Nisaea acidiphila</name>
    <dbReference type="NCBI Taxonomy" id="1862145"/>
    <lineage>
        <taxon>Bacteria</taxon>
        <taxon>Pseudomonadati</taxon>
        <taxon>Pseudomonadota</taxon>
        <taxon>Alphaproteobacteria</taxon>
        <taxon>Rhodospirillales</taxon>
        <taxon>Thalassobaculaceae</taxon>
        <taxon>Nisaea</taxon>
    </lineage>
</organism>
<keyword evidence="3" id="KW-0786">Thiamine pyrophosphate</keyword>
<dbReference type="EMBL" id="CP102480">
    <property type="protein sequence ID" value="UUX48412.1"/>
    <property type="molecule type" value="Genomic_DNA"/>
</dbReference>
<dbReference type="Pfam" id="PF02780">
    <property type="entry name" value="Transketolase_C"/>
    <property type="match status" value="1"/>
</dbReference>
<dbReference type="InterPro" id="IPR009014">
    <property type="entry name" value="Transketo_C/PFOR_II"/>
</dbReference>
<evidence type="ECO:0000313" key="6">
    <source>
        <dbReference type="Proteomes" id="UP001060336"/>
    </source>
</evidence>
<dbReference type="AlphaFoldDB" id="A0A9J7APX6"/>
<feature type="domain" description="Transketolase-like pyrimidine-binding" evidence="4">
    <location>
        <begin position="15"/>
        <end position="190"/>
    </location>
</feature>
<comment type="cofactor">
    <cofactor evidence="1">
        <name>thiamine diphosphate</name>
        <dbReference type="ChEBI" id="CHEBI:58937"/>
    </cofactor>
</comment>
<sequence length="368" mass="39536">MSMPEPQSAPDAPVINMGTAIRDGLLEAARRDPSVIFFGEGVQDPAALFGTLKDIGTHIGMERMIEMPIAENGLIGIAIGAAMAGKRPVVSLQRVEFALLALEQILNNAAKSHYVSNGRHKVPLVLRMIVGRGWGQGPEHSQSLEAIFAHVPGLKVIMPAFAEDAKGMVTAAVEDDNPVVVLEHRWSHYTTSAVTEGYVHRPLDGPRTVRKGDGLTIVATSYMTLEAVRAADRLAEAGYPVEILDLRVIRPLNLDPIVESVARTGRLLTVDTGFRMFGIGAEISSEVTSRSFDLLEAAPVRLGLPDHPTPSSRGLVKGFYPDAARIARTAGEMMGIGEAEIAAVEQKILADRGDVPIDVPDPFFKGPF</sequence>
<reference evidence="5" key="1">
    <citation type="submission" date="2022-08" db="EMBL/GenBank/DDBJ databases">
        <title>Nisaea acidiphila sp. nov., isolated from a marine algal debris and emended description of the genus Nisaea Urios et al. 2008.</title>
        <authorList>
            <person name="Kwon K."/>
        </authorList>
    </citation>
    <scope>NUCLEOTIDE SEQUENCE</scope>
    <source>
        <strain evidence="5">MEBiC11861</strain>
    </source>
</reference>
<evidence type="ECO:0000259" key="4">
    <source>
        <dbReference type="SMART" id="SM00861"/>
    </source>
</evidence>
<name>A0A9J7APX6_9PROT</name>
<evidence type="ECO:0000313" key="5">
    <source>
        <dbReference type="EMBL" id="UUX48412.1"/>
    </source>
</evidence>
<dbReference type="Proteomes" id="UP001060336">
    <property type="component" value="Chromosome"/>
</dbReference>
<dbReference type="InterPro" id="IPR033248">
    <property type="entry name" value="Transketolase_C"/>
</dbReference>
<accession>A0A9J7APX6</accession>
<protein>
    <submittedName>
        <fullName evidence="5">Alpha-ketoacid dehydrogenase subunit beta</fullName>
    </submittedName>
</protein>
<evidence type="ECO:0000256" key="1">
    <source>
        <dbReference type="ARBA" id="ARBA00001964"/>
    </source>
</evidence>
<keyword evidence="2" id="KW-0560">Oxidoreductase</keyword>
<evidence type="ECO:0000256" key="3">
    <source>
        <dbReference type="ARBA" id="ARBA00023052"/>
    </source>
</evidence>
<dbReference type="KEGG" id="naci:NUH88_13415"/>
<dbReference type="Gene3D" id="3.40.50.920">
    <property type="match status" value="1"/>
</dbReference>